<dbReference type="SUPFAM" id="SSF89392">
    <property type="entry name" value="Prokaryotic lipoproteins and lipoprotein localization factors"/>
    <property type="match status" value="1"/>
</dbReference>
<feature type="chain" id="PRO_5022886492" evidence="5">
    <location>
        <begin position="22"/>
        <end position="263"/>
    </location>
</feature>
<dbReference type="RefSeq" id="WP_146800159.1">
    <property type="nucleotide sequence ID" value="NZ_VOLP01000020.1"/>
</dbReference>
<dbReference type="InterPro" id="IPR029046">
    <property type="entry name" value="LolA/LolB/LppX"/>
</dbReference>
<gene>
    <name evidence="7" type="ORF">ESZ26_14385</name>
    <name evidence="8" type="ORF">ESZ27_11305</name>
</gene>
<feature type="domain" description="Uncharacterized protein TP-0789" evidence="6">
    <location>
        <begin position="76"/>
        <end position="255"/>
    </location>
</feature>
<evidence type="ECO:0000313" key="8">
    <source>
        <dbReference type="EMBL" id="TWX66027.1"/>
    </source>
</evidence>
<keyword evidence="3 5" id="KW-0732">Signal</keyword>
<dbReference type="EMBL" id="VOLR01000021">
    <property type="protein sequence ID" value="TWX56783.1"/>
    <property type="molecule type" value="Genomic_DNA"/>
</dbReference>
<organism evidence="8 10">
    <name type="scientific">Colwellia hornerae</name>
    <dbReference type="NCBI Taxonomy" id="89402"/>
    <lineage>
        <taxon>Bacteria</taxon>
        <taxon>Pseudomonadati</taxon>
        <taxon>Pseudomonadota</taxon>
        <taxon>Gammaproteobacteria</taxon>
        <taxon>Alteromonadales</taxon>
        <taxon>Colwelliaceae</taxon>
        <taxon>Colwellia</taxon>
    </lineage>
</organism>
<keyword evidence="9" id="KW-1185">Reference proteome</keyword>
<keyword evidence="4" id="KW-0653">Protein transport</keyword>
<evidence type="ECO:0000256" key="5">
    <source>
        <dbReference type="SAM" id="SignalP"/>
    </source>
</evidence>
<evidence type="ECO:0000259" key="6">
    <source>
        <dbReference type="Pfam" id="PF17131"/>
    </source>
</evidence>
<sequence>MKYLSRLLILVYSLSSFASHAGDLTDANAIITQANLASYYSADDGSAQARMIIVDAQGNKQMRQFTILRKDQTDLGNQDILVFFSRPTDVQGTVFRVVKKVASDDDRWLYLPALDLVKRISAGDKRTSFIGAHFFYEDVSGRNPAEDNFTLLKTDDTFYTIKAQPKDLNSVEFDHYIVSVDKSTFLPMQVDFYDRQGKKSRSLQVLKTAVIDGFTTVMHSKITQHSDGSYTEMQFRNVKYNVGLPDDIFSERSLRNPPKEWLD</sequence>
<dbReference type="GO" id="GO:0015031">
    <property type="term" value="P:protein transport"/>
    <property type="evidence" value="ECO:0007669"/>
    <property type="project" value="UniProtKB-KW"/>
</dbReference>
<dbReference type="AlphaFoldDB" id="A0A5C6QBL4"/>
<comment type="subunit">
    <text evidence="1">Monomer.</text>
</comment>
<evidence type="ECO:0000256" key="1">
    <source>
        <dbReference type="ARBA" id="ARBA00011245"/>
    </source>
</evidence>
<protein>
    <submittedName>
        <fullName evidence="8">Outer membrane lipoprotein-sorting protein</fullName>
    </submittedName>
</protein>
<evidence type="ECO:0000313" key="9">
    <source>
        <dbReference type="Proteomes" id="UP000321525"/>
    </source>
</evidence>
<dbReference type="CDD" id="cd16329">
    <property type="entry name" value="LolA_like"/>
    <property type="match status" value="1"/>
</dbReference>
<feature type="signal peptide" evidence="5">
    <location>
        <begin position="1"/>
        <end position="21"/>
    </location>
</feature>
<keyword evidence="8" id="KW-0449">Lipoprotein</keyword>
<evidence type="ECO:0000256" key="3">
    <source>
        <dbReference type="ARBA" id="ARBA00022729"/>
    </source>
</evidence>
<evidence type="ECO:0000256" key="2">
    <source>
        <dbReference type="ARBA" id="ARBA00022448"/>
    </source>
</evidence>
<name>A0A5C6QBL4_9GAMM</name>
<comment type="caution">
    <text evidence="8">The sequence shown here is derived from an EMBL/GenBank/DDBJ whole genome shotgun (WGS) entry which is preliminary data.</text>
</comment>
<dbReference type="Gene3D" id="2.50.20.10">
    <property type="entry name" value="Lipoprotein localisation LolA/LolB/LppX"/>
    <property type="match status" value="1"/>
</dbReference>
<dbReference type="Proteomes" id="UP000321917">
    <property type="component" value="Unassembled WGS sequence"/>
</dbReference>
<dbReference type="EMBL" id="VOLQ01000020">
    <property type="protein sequence ID" value="TWX66027.1"/>
    <property type="molecule type" value="Genomic_DNA"/>
</dbReference>
<reference evidence="8 10" key="1">
    <citation type="submission" date="2019-07" db="EMBL/GenBank/DDBJ databases">
        <title>Genomes of sea-ice associated Colwellia species.</title>
        <authorList>
            <person name="Bowman J.P."/>
        </authorList>
    </citation>
    <scope>NUCLEOTIDE SEQUENCE [LARGE SCALE GENOMIC DNA]</scope>
    <source>
        <strain evidence="7 9">ACAM 607</strain>
        <strain evidence="8 10">IC036</strain>
    </source>
</reference>
<dbReference type="Proteomes" id="UP000321525">
    <property type="component" value="Unassembled WGS sequence"/>
</dbReference>
<accession>A0A5C6QBL4</accession>
<proteinExistence type="predicted"/>
<dbReference type="OrthoDB" id="9803781at2"/>
<dbReference type="InterPro" id="IPR033399">
    <property type="entry name" value="TP_0789-like"/>
</dbReference>
<dbReference type="Pfam" id="PF17131">
    <property type="entry name" value="LolA_like"/>
    <property type="match status" value="1"/>
</dbReference>
<keyword evidence="2" id="KW-0813">Transport</keyword>
<evidence type="ECO:0000313" key="10">
    <source>
        <dbReference type="Proteomes" id="UP000321917"/>
    </source>
</evidence>
<evidence type="ECO:0000256" key="4">
    <source>
        <dbReference type="ARBA" id="ARBA00022927"/>
    </source>
</evidence>
<evidence type="ECO:0000313" key="7">
    <source>
        <dbReference type="EMBL" id="TWX56783.1"/>
    </source>
</evidence>